<evidence type="ECO:0000256" key="2">
    <source>
        <dbReference type="ARBA" id="ARBA00022771"/>
    </source>
</evidence>
<reference evidence="6 7" key="1">
    <citation type="journal article" date="2011" name="PLoS Pathog.">
        <title>Endophytic Life Strategies Decoded by Genome and Transcriptome Analyses of the Mutualistic Root Symbiont Piriformospora indica.</title>
        <authorList>
            <person name="Zuccaro A."/>
            <person name="Lahrmann U."/>
            <person name="Guldener U."/>
            <person name="Langen G."/>
            <person name="Pfiffi S."/>
            <person name="Biedenkopf D."/>
            <person name="Wong P."/>
            <person name="Samans B."/>
            <person name="Grimm C."/>
            <person name="Basiewicz M."/>
            <person name="Murat C."/>
            <person name="Martin F."/>
            <person name="Kogel K.H."/>
        </authorList>
    </citation>
    <scope>NUCLEOTIDE SEQUENCE [LARGE SCALE GENOMIC DNA]</scope>
    <source>
        <strain evidence="6 7">DSM 11827</strain>
    </source>
</reference>
<comment type="caution">
    <text evidence="6">The sequence shown here is derived from an EMBL/GenBank/DDBJ whole genome shotgun (WGS) entry which is preliminary data.</text>
</comment>
<dbReference type="HOGENOM" id="CLU_834496_0_0_1"/>
<keyword evidence="3" id="KW-0862">Zinc</keyword>
<sequence length="333" mass="38264">MEPYICTADSCKKRIESAYVRCSACKAASYCTVDCQRNDWSKHRAVCSRKISKETEFKPSAYSVPLHNLTNVIVQQERETAMVEEFFKWRKIWYPTIVKCIISMLSCEQYGLEKLRTHGLAIWVSERAEYNSLDVCQRELQEKSERKKWSRNPDWWVEATAFKIGYIRMVPWDQLTTMLECFPQDEAFLNSFRTLFPPNKLRIVAFLAPSFLSYDHDGVSGASMSSNLPLPRWTFPADSQIPASVQDLIVRTMPYFQPLVTSYKHQGQLIQRTRYASPTSIRTLGNLSLKRSSNRDGTATTASCGGNTLTRLHARSVVGVKLFPRRFELGSHI</sequence>
<dbReference type="InParanoid" id="G4TTK9"/>
<proteinExistence type="predicted"/>
<dbReference type="Proteomes" id="UP000007148">
    <property type="component" value="Unassembled WGS sequence"/>
</dbReference>
<name>G4TTK9_SERID</name>
<evidence type="ECO:0000313" key="7">
    <source>
        <dbReference type="Proteomes" id="UP000007148"/>
    </source>
</evidence>
<feature type="domain" description="MYND-type" evidence="5">
    <location>
        <begin position="8"/>
        <end position="47"/>
    </location>
</feature>
<organism evidence="6 7">
    <name type="scientific">Serendipita indica (strain DSM 11827)</name>
    <name type="common">Root endophyte fungus</name>
    <name type="synonym">Piriformospora indica</name>
    <dbReference type="NCBI Taxonomy" id="1109443"/>
    <lineage>
        <taxon>Eukaryota</taxon>
        <taxon>Fungi</taxon>
        <taxon>Dikarya</taxon>
        <taxon>Basidiomycota</taxon>
        <taxon>Agaricomycotina</taxon>
        <taxon>Agaricomycetes</taxon>
        <taxon>Sebacinales</taxon>
        <taxon>Serendipitaceae</taxon>
        <taxon>Serendipita</taxon>
    </lineage>
</organism>
<dbReference type="EMBL" id="CAFZ01000339">
    <property type="protein sequence ID" value="CCA74652.1"/>
    <property type="molecule type" value="Genomic_DNA"/>
</dbReference>
<evidence type="ECO:0000256" key="4">
    <source>
        <dbReference type="PROSITE-ProRule" id="PRU00134"/>
    </source>
</evidence>
<dbReference type="PROSITE" id="PS50865">
    <property type="entry name" value="ZF_MYND_2"/>
    <property type="match status" value="1"/>
</dbReference>
<evidence type="ECO:0000313" key="6">
    <source>
        <dbReference type="EMBL" id="CCA74652.1"/>
    </source>
</evidence>
<dbReference type="Pfam" id="PF01753">
    <property type="entry name" value="zf-MYND"/>
    <property type="match status" value="1"/>
</dbReference>
<dbReference type="InterPro" id="IPR002893">
    <property type="entry name" value="Znf_MYND"/>
</dbReference>
<evidence type="ECO:0000256" key="3">
    <source>
        <dbReference type="ARBA" id="ARBA00022833"/>
    </source>
</evidence>
<accession>G4TTK9</accession>
<keyword evidence="7" id="KW-1185">Reference proteome</keyword>
<dbReference type="Gene3D" id="6.10.140.2220">
    <property type="match status" value="1"/>
</dbReference>
<keyword evidence="2 4" id="KW-0863">Zinc-finger</keyword>
<dbReference type="GO" id="GO:0008270">
    <property type="term" value="F:zinc ion binding"/>
    <property type="evidence" value="ECO:0007669"/>
    <property type="project" value="UniProtKB-KW"/>
</dbReference>
<gene>
    <name evidence="6" type="ORF">PIIN_08603</name>
</gene>
<evidence type="ECO:0000256" key="1">
    <source>
        <dbReference type="ARBA" id="ARBA00022723"/>
    </source>
</evidence>
<dbReference type="SUPFAM" id="SSF144232">
    <property type="entry name" value="HIT/MYND zinc finger-like"/>
    <property type="match status" value="1"/>
</dbReference>
<evidence type="ECO:0000259" key="5">
    <source>
        <dbReference type="PROSITE" id="PS50865"/>
    </source>
</evidence>
<dbReference type="AlphaFoldDB" id="G4TTK9"/>
<protein>
    <recommendedName>
        <fullName evidence="5">MYND-type domain-containing protein</fullName>
    </recommendedName>
</protein>
<dbReference type="OrthoDB" id="3157996at2759"/>
<keyword evidence="1" id="KW-0479">Metal-binding</keyword>